<evidence type="ECO:0008006" key="2">
    <source>
        <dbReference type="Google" id="ProtNLM"/>
    </source>
</evidence>
<dbReference type="AlphaFoldDB" id="A0A382RJ33"/>
<accession>A0A382RJ33</accession>
<name>A0A382RJ33_9ZZZZ</name>
<organism evidence="1">
    <name type="scientific">marine metagenome</name>
    <dbReference type="NCBI Taxonomy" id="408172"/>
    <lineage>
        <taxon>unclassified sequences</taxon>
        <taxon>metagenomes</taxon>
        <taxon>ecological metagenomes</taxon>
    </lineage>
</organism>
<feature type="non-terminal residue" evidence="1">
    <location>
        <position position="1"/>
    </location>
</feature>
<sequence length="310" mass="34661">PSDFIIADAKDADMGGGIFCPGVHLEDASRPRSFPEYLQAMREMVSSGLVDLMLMSASGAERLVEEGIFENSPVSPAVRYNDTTDIWGLRHAEYQQYPSRNFRTLHLKRLIPLVDLGLYSITFSNDIEKDMDSLEGLRQFLSELSVTGMRYFLEVFNPQIDIGIGEDKLPEYINDCIVRCLAGLTRQDSPLFLKIPYNGPKAMEELCSYHPGELIVGVLGGGKGTIRDTFELVRQSEKYGARVALFGRKINLAESPITLVRLMRLVIEGELSTLNAVKEYHSSLSKEGITPKLSLEKDQTVTEKALFEDL</sequence>
<evidence type="ECO:0000313" key="1">
    <source>
        <dbReference type="EMBL" id="SVC97719.1"/>
    </source>
</evidence>
<dbReference type="InterPro" id="IPR013785">
    <property type="entry name" value="Aldolase_TIM"/>
</dbReference>
<proteinExistence type="predicted"/>
<reference evidence="1" key="1">
    <citation type="submission" date="2018-05" db="EMBL/GenBank/DDBJ databases">
        <authorList>
            <person name="Lanie J.A."/>
            <person name="Ng W.-L."/>
            <person name="Kazmierczak K.M."/>
            <person name="Andrzejewski T.M."/>
            <person name="Davidsen T.M."/>
            <person name="Wayne K.J."/>
            <person name="Tettelin H."/>
            <person name="Glass J.I."/>
            <person name="Rusch D."/>
            <person name="Podicherti R."/>
            <person name="Tsui H.-C.T."/>
            <person name="Winkler M.E."/>
        </authorList>
    </citation>
    <scope>NUCLEOTIDE SEQUENCE</scope>
</reference>
<dbReference type="Gene3D" id="3.20.20.70">
    <property type="entry name" value="Aldolase class I"/>
    <property type="match status" value="1"/>
</dbReference>
<protein>
    <recommendedName>
        <fullName evidence="2">Fructose-bisphosphate aldolase</fullName>
    </recommendedName>
</protein>
<gene>
    <name evidence="1" type="ORF">METZ01_LOCUS350573</name>
</gene>
<dbReference type="EMBL" id="UINC01122108">
    <property type="protein sequence ID" value="SVC97719.1"/>
    <property type="molecule type" value="Genomic_DNA"/>
</dbReference>